<keyword evidence="2" id="KW-1185">Reference proteome</keyword>
<accession>A0A822XDS6</accession>
<comment type="caution">
    <text evidence="1">The sequence shown here is derived from an EMBL/GenBank/DDBJ whole genome shotgun (WGS) entry which is preliminary data.</text>
</comment>
<dbReference type="Proteomes" id="UP000607653">
    <property type="component" value="Unassembled WGS sequence"/>
</dbReference>
<gene>
    <name evidence="1" type="ORF">HUJ06_019525</name>
</gene>
<evidence type="ECO:0000313" key="1">
    <source>
        <dbReference type="EMBL" id="DAD18062.1"/>
    </source>
</evidence>
<dbReference type="AlphaFoldDB" id="A0A822XDS6"/>
<organism evidence="1 2">
    <name type="scientific">Nelumbo nucifera</name>
    <name type="common">Sacred lotus</name>
    <dbReference type="NCBI Taxonomy" id="4432"/>
    <lineage>
        <taxon>Eukaryota</taxon>
        <taxon>Viridiplantae</taxon>
        <taxon>Streptophyta</taxon>
        <taxon>Embryophyta</taxon>
        <taxon>Tracheophyta</taxon>
        <taxon>Spermatophyta</taxon>
        <taxon>Magnoliopsida</taxon>
        <taxon>Proteales</taxon>
        <taxon>Nelumbonaceae</taxon>
        <taxon>Nelumbo</taxon>
    </lineage>
</organism>
<dbReference type="EMBL" id="DUZY01000001">
    <property type="protein sequence ID" value="DAD18062.1"/>
    <property type="molecule type" value="Genomic_DNA"/>
</dbReference>
<reference evidence="1 2" key="1">
    <citation type="journal article" date="2020" name="Mol. Biol. Evol.">
        <title>Distinct Expression and Methylation Patterns for Genes with Different Fates following a Single Whole-Genome Duplication in Flowering Plants.</title>
        <authorList>
            <person name="Shi T."/>
            <person name="Rahmani R.S."/>
            <person name="Gugger P.F."/>
            <person name="Wang M."/>
            <person name="Li H."/>
            <person name="Zhang Y."/>
            <person name="Li Z."/>
            <person name="Wang Q."/>
            <person name="Van de Peer Y."/>
            <person name="Marchal K."/>
            <person name="Chen J."/>
        </authorList>
    </citation>
    <scope>NUCLEOTIDE SEQUENCE [LARGE SCALE GENOMIC DNA]</scope>
    <source>
        <tissue evidence="1">Leaf</tissue>
    </source>
</reference>
<name>A0A822XDS6_NELNU</name>
<evidence type="ECO:0000313" key="2">
    <source>
        <dbReference type="Proteomes" id="UP000607653"/>
    </source>
</evidence>
<proteinExistence type="predicted"/>
<sequence length="68" mass="7855">MSSRAFFGSGFFYYVWESHPYLCLLYWDDGVPPTIKVPKSGYRGSFKTNGIRLFIHQKQSNPNSTQSN</sequence>
<protein>
    <submittedName>
        <fullName evidence="1">Uncharacterized protein</fullName>
    </submittedName>
</protein>